<dbReference type="InterPro" id="IPR002589">
    <property type="entry name" value="Macro_dom"/>
</dbReference>
<evidence type="ECO:0000313" key="2">
    <source>
        <dbReference type="EMBL" id="MFG6296881.1"/>
    </source>
</evidence>
<dbReference type="InterPro" id="IPR043472">
    <property type="entry name" value="Macro_dom-like"/>
</dbReference>
<feature type="domain" description="Macro" evidence="1">
    <location>
        <begin position="1"/>
        <end position="161"/>
    </location>
</feature>
<sequence>RRAAAVRNAAGEIVDDVLPRELRTWLRGHGRTGLPVRPGTVVATSPGALGAHGVRRIHHAAVSTPVGDGDRYHVAPAVLAEAVQASFALGRAERAELSLPLSTLCFPLLGAGRGGLPVETAARWLLWALRRELRADTSWSVIVVTDRPHLTEAVKAANSHP</sequence>
<evidence type="ECO:0000259" key="1">
    <source>
        <dbReference type="PROSITE" id="PS51154"/>
    </source>
</evidence>
<accession>A0ABW7E1B7</accession>
<reference evidence="2 3" key="1">
    <citation type="submission" date="2024-10" db="EMBL/GenBank/DDBJ databases">
        <title>Draft genome assembly of a novel steroid transforming actinomycete isolated from African clawed frog Xenopus laevis.</title>
        <authorList>
            <person name="Bragin E."/>
            <person name="Kollerov V."/>
            <person name="Donova M.V."/>
        </authorList>
    </citation>
    <scope>NUCLEOTIDE SEQUENCE [LARGE SCALE GENOMIC DNA]</scope>
    <source>
        <strain evidence="2 3">MTOC-St3</strain>
    </source>
</reference>
<feature type="non-terminal residue" evidence="2">
    <location>
        <position position="1"/>
    </location>
</feature>
<dbReference type="Gene3D" id="3.40.220.10">
    <property type="entry name" value="Leucine Aminopeptidase, subunit E, domain 1"/>
    <property type="match status" value="1"/>
</dbReference>
<keyword evidence="3" id="KW-1185">Reference proteome</keyword>
<gene>
    <name evidence="2" type="ORF">ACGU38_16170</name>
</gene>
<dbReference type="EMBL" id="JBIENY010000238">
    <property type="protein sequence ID" value="MFG6296881.1"/>
    <property type="molecule type" value="Genomic_DNA"/>
</dbReference>
<dbReference type="Proteomes" id="UP001605990">
    <property type="component" value="Unassembled WGS sequence"/>
</dbReference>
<organism evidence="2 3">
    <name type="scientific">Streptomyces rochei</name>
    <name type="common">Streptomyces parvullus</name>
    <dbReference type="NCBI Taxonomy" id="1928"/>
    <lineage>
        <taxon>Bacteria</taxon>
        <taxon>Bacillati</taxon>
        <taxon>Actinomycetota</taxon>
        <taxon>Actinomycetes</taxon>
        <taxon>Kitasatosporales</taxon>
        <taxon>Streptomycetaceae</taxon>
        <taxon>Streptomyces</taxon>
        <taxon>Streptomyces rochei group</taxon>
    </lineage>
</organism>
<proteinExistence type="predicted"/>
<dbReference type="SUPFAM" id="SSF52949">
    <property type="entry name" value="Macro domain-like"/>
    <property type="match status" value="1"/>
</dbReference>
<dbReference type="RefSeq" id="WP_394394215.1">
    <property type="nucleotide sequence ID" value="NZ_JBIENY010000238.1"/>
</dbReference>
<comment type="caution">
    <text evidence="2">The sequence shown here is derived from an EMBL/GenBank/DDBJ whole genome shotgun (WGS) entry which is preliminary data.</text>
</comment>
<dbReference type="Pfam" id="PF01661">
    <property type="entry name" value="Macro"/>
    <property type="match status" value="1"/>
</dbReference>
<evidence type="ECO:0000313" key="3">
    <source>
        <dbReference type="Proteomes" id="UP001605990"/>
    </source>
</evidence>
<name>A0ABW7E1B7_STRRO</name>
<protein>
    <submittedName>
        <fullName evidence="2">Macro domain-containing protein</fullName>
    </submittedName>
</protein>
<dbReference type="PROSITE" id="PS51154">
    <property type="entry name" value="MACRO"/>
    <property type="match status" value="1"/>
</dbReference>